<keyword evidence="3" id="KW-1185">Reference proteome</keyword>
<feature type="compositionally biased region" description="Polar residues" evidence="1">
    <location>
        <begin position="115"/>
        <end position="140"/>
    </location>
</feature>
<proteinExistence type="predicted"/>
<feature type="compositionally biased region" description="Gly residues" evidence="1">
    <location>
        <begin position="154"/>
        <end position="163"/>
    </location>
</feature>
<evidence type="ECO:0000256" key="1">
    <source>
        <dbReference type="SAM" id="MobiDB-lite"/>
    </source>
</evidence>
<reference evidence="2 3" key="1">
    <citation type="submission" date="2019-08" db="EMBL/GenBank/DDBJ databases">
        <title>Deep-cultivation of Planctomycetes and their phenomic and genomic characterization uncovers novel biology.</title>
        <authorList>
            <person name="Wiegand S."/>
            <person name="Jogler M."/>
            <person name="Boedeker C."/>
            <person name="Pinto D."/>
            <person name="Vollmers J."/>
            <person name="Rivas-Marin E."/>
            <person name="Kohn T."/>
            <person name="Peeters S.H."/>
            <person name="Heuer A."/>
            <person name="Rast P."/>
            <person name="Oberbeckmann S."/>
            <person name="Bunk B."/>
            <person name="Jeske O."/>
            <person name="Meyerdierks A."/>
            <person name="Storesund J.E."/>
            <person name="Kallscheuer N."/>
            <person name="Luecker S."/>
            <person name="Lage O.M."/>
            <person name="Pohl T."/>
            <person name="Merkel B.J."/>
            <person name="Hornburger P."/>
            <person name="Mueller R.-W."/>
            <person name="Bruemmer F."/>
            <person name="Labrenz M."/>
            <person name="Spormann A.M."/>
            <person name="Op den Camp H."/>
            <person name="Overmann J."/>
            <person name="Amann R."/>
            <person name="Jetten M.S.M."/>
            <person name="Mascher T."/>
            <person name="Medema M.H."/>
            <person name="Devos D.P."/>
            <person name="Kaster A.-K."/>
            <person name="Ovreas L."/>
            <person name="Rohde M."/>
            <person name="Galperin M.Y."/>
            <person name="Jogler C."/>
        </authorList>
    </citation>
    <scope>NUCLEOTIDE SEQUENCE [LARGE SCALE GENOMIC DNA]</scope>
    <source>
        <strain evidence="2 3">OJF2</strain>
    </source>
</reference>
<evidence type="ECO:0008006" key="4">
    <source>
        <dbReference type="Google" id="ProtNLM"/>
    </source>
</evidence>
<accession>A0A5B9VYU9</accession>
<organism evidence="2 3">
    <name type="scientific">Aquisphaera giovannonii</name>
    <dbReference type="NCBI Taxonomy" id="406548"/>
    <lineage>
        <taxon>Bacteria</taxon>
        <taxon>Pseudomonadati</taxon>
        <taxon>Planctomycetota</taxon>
        <taxon>Planctomycetia</taxon>
        <taxon>Isosphaerales</taxon>
        <taxon>Isosphaeraceae</taxon>
        <taxon>Aquisphaera</taxon>
    </lineage>
</organism>
<evidence type="ECO:0000313" key="3">
    <source>
        <dbReference type="Proteomes" id="UP000324233"/>
    </source>
</evidence>
<dbReference type="KEGG" id="agv:OJF2_16180"/>
<dbReference type="OrthoDB" id="284854at2"/>
<dbReference type="Proteomes" id="UP000324233">
    <property type="component" value="Chromosome"/>
</dbReference>
<sequence length="163" mass="15918">MDGRVLVRRIGGGALLVGGIFLAAAGCRSLKSEVPAGKPYQTMGGAPPTVGFSSESHPASNAGMSNLYGDRGPGSGSLDGPPSSRQDAAFGTPTPGSERMGAPTDHRYGAPGTSGLASTEGGSAGLTNSLLQSQPTASETLSKDPAASSKIPGSDGGPGGSYP</sequence>
<feature type="compositionally biased region" description="Polar residues" evidence="1">
    <location>
        <begin position="51"/>
        <end position="64"/>
    </location>
</feature>
<dbReference type="EMBL" id="CP042997">
    <property type="protein sequence ID" value="QEH33121.1"/>
    <property type="molecule type" value="Genomic_DNA"/>
</dbReference>
<name>A0A5B9VYU9_9BACT</name>
<dbReference type="PROSITE" id="PS51257">
    <property type="entry name" value="PROKAR_LIPOPROTEIN"/>
    <property type="match status" value="1"/>
</dbReference>
<dbReference type="AlphaFoldDB" id="A0A5B9VYU9"/>
<protein>
    <recommendedName>
        <fullName evidence="4">Lipoprotein</fullName>
    </recommendedName>
</protein>
<evidence type="ECO:0000313" key="2">
    <source>
        <dbReference type="EMBL" id="QEH33121.1"/>
    </source>
</evidence>
<feature type="region of interest" description="Disordered" evidence="1">
    <location>
        <begin position="41"/>
        <end position="163"/>
    </location>
</feature>
<gene>
    <name evidence="2" type="ORF">OJF2_16180</name>
</gene>